<dbReference type="SUPFAM" id="SSF56281">
    <property type="entry name" value="Metallo-hydrolase/oxidoreductase"/>
    <property type="match status" value="1"/>
</dbReference>
<evidence type="ECO:0000256" key="2">
    <source>
        <dbReference type="ARBA" id="ARBA00034301"/>
    </source>
</evidence>
<protein>
    <submittedName>
        <fullName evidence="5">MBL fold metallo-hydrolase</fullName>
    </submittedName>
</protein>
<keyword evidence="6" id="KW-1185">Reference proteome</keyword>
<dbReference type="InterPro" id="IPR036866">
    <property type="entry name" value="RibonucZ/Hydroxyglut_hydro"/>
</dbReference>
<comment type="catalytic activity">
    <reaction evidence="3">
        <text>3',5'-cyclic UMP + H2O = UMP + H(+)</text>
        <dbReference type="Rhea" id="RHEA:70575"/>
        <dbReference type="ChEBI" id="CHEBI:15377"/>
        <dbReference type="ChEBI" id="CHEBI:15378"/>
        <dbReference type="ChEBI" id="CHEBI:57865"/>
        <dbReference type="ChEBI" id="CHEBI:184387"/>
    </reaction>
    <physiologicalReaction direction="left-to-right" evidence="3">
        <dbReference type="Rhea" id="RHEA:70576"/>
    </physiologicalReaction>
</comment>
<dbReference type="Gene3D" id="3.60.15.10">
    <property type="entry name" value="Ribonuclease Z/Hydroxyacylglutathione hydrolase-like"/>
    <property type="match status" value="1"/>
</dbReference>
<dbReference type="AlphaFoldDB" id="A0A9X4KPD4"/>
<dbReference type="CDD" id="cd06262">
    <property type="entry name" value="metallo-hydrolase-like_MBL-fold"/>
    <property type="match status" value="1"/>
</dbReference>
<dbReference type="EMBL" id="JAPDIA010000001">
    <property type="protein sequence ID" value="MDG0808308.1"/>
    <property type="molecule type" value="Genomic_DNA"/>
</dbReference>
<dbReference type="InterPro" id="IPR001279">
    <property type="entry name" value="Metallo-B-lactamas"/>
</dbReference>
<sequence length="276" mass="30957">MLRIADGAVAVFESDLYRTTSTVVVTDKHVVVADPCWLPREVEEIRAHVEQVRGDRQVVLLFTHSDYDHIIGWGAFPGAAVVASGSFARSPDAERERNLDQIRDFDDQYYLKRNYGIAYPVVDHPMDGDGAALQLGGARLVCYQAPGHNADGMMTVVEPHGILILGDYLSDAEFPFIYEDSISYEQTLRKFDTIALRHDIKLFVPGHGSPSTGLAHMRARRDADLRYIRELRRLVAAGDEEGLARLVADAPFPRNQRKCHEENVNQIRRELADAAE</sequence>
<name>A0A9X4KPD4_9BACL</name>
<dbReference type="Proteomes" id="UP001153404">
    <property type="component" value="Unassembled WGS sequence"/>
</dbReference>
<evidence type="ECO:0000256" key="1">
    <source>
        <dbReference type="ARBA" id="ARBA00034221"/>
    </source>
</evidence>
<organism evidence="5 6">
    <name type="scientific">Cohnella rhizosphaerae</name>
    <dbReference type="NCBI Taxonomy" id="1457232"/>
    <lineage>
        <taxon>Bacteria</taxon>
        <taxon>Bacillati</taxon>
        <taxon>Bacillota</taxon>
        <taxon>Bacilli</taxon>
        <taxon>Bacillales</taxon>
        <taxon>Paenibacillaceae</taxon>
        <taxon>Cohnella</taxon>
    </lineage>
</organism>
<dbReference type="InterPro" id="IPR050662">
    <property type="entry name" value="Sec-metab_biosynth-thioest"/>
</dbReference>
<proteinExistence type="predicted"/>
<evidence type="ECO:0000313" key="5">
    <source>
        <dbReference type="EMBL" id="MDG0808308.1"/>
    </source>
</evidence>
<dbReference type="PANTHER" id="PTHR23131">
    <property type="entry name" value="ENDORIBONUCLEASE LACTB2"/>
    <property type="match status" value="1"/>
</dbReference>
<evidence type="ECO:0000259" key="4">
    <source>
        <dbReference type="SMART" id="SM00849"/>
    </source>
</evidence>
<gene>
    <name evidence="5" type="ORF">OMP40_01920</name>
</gene>
<dbReference type="SMART" id="SM00849">
    <property type="entry name" value="Lactamase_B"/>
    <property type="match status" value="1"/>
</dbReference>
<dbReference type="Pfam" id="PF00753">
    <property type="entry name" value="Lactamase_B"/>
    <property type="match status" value="1"/>
</dbReference>
<dbReference type="PANTHER" id="PTHR23131:SF0">
    <property type="entry name" value="ENDORIBONUCLEASE LACTB2"/>
    <property type="match status" value="1"/>
</dbReference>
<comment type="function">
    <text evidence="2">Counteracts the endogenous Pycsar antiviral defense system. Phosphodiesterase that enables metal-dependent hydrolysis of host cyclic nucleotide Pycsar defense signals such as cCMP and cUMP.</text>
</comment>
<evidence type="ECO:0000256" key="3">
    <source>
        <dbReference type="ARBA" id="ARBA00048505"/>
    </source>
</evidence>
<reference evidence="5" key="1">
    <citation type="submission" date="2022-10" db="EMBL/GenBank/DDBJ databases">
        <title>Comparative genomic analysis of Cohnella hashimotonis sp. nov., isolated from the International Space Station.</title>
        <authorList>
            <person name="Simpson A."/>
            <person name="Venkateswaran K."/>
        </authorList>
    </citation>
    <scope>NUCLEOTIDE SEQUENCE</scope>
    <source>
        <strain evidence="5">DSM 28161</strain>
    </source>
</reference>
<accession>A0A9X4KPD4</accession>
<comment type="catalytic activity">
    <reaction evidence="1">
        <text>3',5'-cyclic CMP + H2O = CMP + H(+)</text>
        <dbReference type="Rhea" id="RHEA:72675"/>
        <dbReference type="ChEBI" id="CHEBI:15377"/>
        <dbReference type="ChEBI" id="CHEBI:15378"/>
        <dbReference type="ChEBI" id="CHEBI:58003"/>
        <dbReference type="ChEBI" id="CHEBI:60377"/>
    </reaction>
    <physiologicalReaction direction="left-to-right" evidence="1">
        <dbReference type="Rhea" id="RHEA:72676"/>
    </physiologicalReaction>
</comment>
<comment type="caution">
    <text evidence="5">The sequence shown here is derived from an EMBL/GenBank/DDBJ whole genome shotgun (WGS) entry which is preliminary data.</text>
</comment>
<feature type="domain" description="Metallo-beta-lactamase" evidence="4">
    <location>
        <begin position="18"/>
        <end position="207"/>
    </location>
</feature>
<evidence type="ECO:0000313" key="6">
    <source>
        <dbReference type="Proteomes" id="UP001153404"/>
    </source>
</evidence>
<dbReference type="RefSeq" id="WP_277528705.1">
    <property type="nucleotide sequence ID" value="NZ_JAPDIA010000001.1"/>
</dbReference>